<feature type="transmembrane region" description="Helical" evidence="1">
    <location>
        <begin position="63"/>
        <end position="85"/>
    </location>
</feature>
<keyword evidence="1" id="KW-0472">Membrane</keyword>
<sequence>MLIKQARLRQIHRRLVPFMTIPLLLTLITGMFFQFAVVIGRTDEFLWLLELHRGKFGSINLELIYPILNAIGLLTLIITGLMMWLQTNTRKQRRV</sequence>
<accession>A0A6M0RNK2</accession>
<keyword evidence="1" id="KW-0812">Transmembrane</keyword>
<evidence type="ECO:0000256" key="1">
    <source>
        <dbReference type="SAM" id="Phobius"/>
    </source>
</evidence>
<dbReference type="AlphaFoldDB" id="A0A6M0RNK2"/>
<feature type="transmembrane region" description="Helical" evidence="1">
    <location>
        <begin position="21"/>
        <end position="40"/>
    </location>
</feature>
<proteinExistence type="predicted"/>
<organism evidence="2 3">
    <name type="scientific">Adonisia turfae CCMR0081</name>
    <dbReference type="NCBI Taxonomy" id="2292702"/>
    <lineage>
        <taxon>Bacteria</taxon>
        <taxon>Bacillati</taxon>
        <taxon>Cyanobacteriota</taxon>
        <taxon>Adonisia</taxon>
        <taxon>Adonisia turfae</taxon>
    </lineage>
</organism>
<dbReference type="EMBL" id="QXHD01000004">
    <property type="protein sequence ID" value="NEZ57868.1"/>
    <property type="molecule type" value="Genomic_DNA"/>
</dbReference>
<dbReference type="Proteomes" id="UP000481033">
    <property type="component" value="Unassembled WGS sequence"/>
</dbReference>
<comment type="caution">
    <text evidence="2">The sequence shown here is derived from an EMBL/GenBank/DDBJ whole genome shotgun (WGS) entry which is preliminary data.</text>
</comment>
<name>A0A6M0RNK2_9CYAN</name>
<gene>
    <name evidence="2" type="ORF">DXZ20_19920</name>
</gene>
<reference evidence="2 3" key="1">
    <citation type="journal article" date="2020" name="Microb. Ecol.">
        <title>Ecogenomics of the Marine Benthic Filamentous Cyanobacterium Adonisia.</title>
        <authorList>
            <person name="Walter J.M."/>
            <person name="Coutinho F.H."/>
            <person name="Leomil L."/>
            <person name="Hargreaves P.I."/>
            <person name="Campeao M.E."/>
            <person name="Vieira V.V."/>
            <person name="Silva B.S."/>
            <person name="Fistarol G.O."/>
            <person name="Salomon P.S."/>
            <person name="Sawabe T."/>
            <person name="Mino S."/>
            <person name="Hosokawa M."/>
            <person name="Miyashita H."/>
            <person name="Maruyama F."/>
            <person name="van Verk M.C."/>
            <person name="Dutilh B.E."/>
            <person name="Thompson C.C."/>
            <person name="Thompson F.L."/>
        </authorList>
    </citation>
    <scope>NUCLEOTIDE SEQUENCE [LARGE SCALE GENOMIC DNA]</scope>
    <source>
        <strain evidence="2 3">CCMR0081</strain>
    </source>
</reference>
<keyword evidence="3" id="KW-1185">Reference proteome</keyword>
<evidence type="ECO:0000313" key="2">
    <source>
        <dbReference type="EMBL" id="NEZ57868.1"/>
    </source>
</evidence>
<keyword evidence="1" id="KW-1133">Transmembrane helix</keyword>
<protein>
    <submittedName>
        <fullName evidence="2">PepSY domain-containing protein</fullName>
    </submittedName>
</protein>
<dbReference type="RefSeq" id="WP_163700030.1">
    <property type="nucleotide sequence ID" value="NZ_QXHD01000004.1"/>
</dbReference>
<evidence type="ECO:0000313" key="3">
    <source>
        <dbReference type="Proteomes" id="UP000481033"/>
    </source>
</evidence>